<organism evidence="7 8">
    <name type="scientific">Litomosoides sigmodontis</name>
    <name type="common">Filarial nematode worm</name>
    <dbReference type="NCBI Taxonomy" id="42156"/>
    <lineage>
        <taxon>Eukaryota</taxon>
        <taxon>Metazoa</taxon>
        <taxon>Ecdysozoa</taxon>
        <taxon>Nematoda</taxon>
        <taxon>Chromadorea</taxon>
        <taxon>Rhabditida</taxon>
        <taxon>Spirurina</taxon>
        <taxon>Spiruromorpha</taxon>
        <taxon>Filarioidea</taxon>
        <taxon>Onchocercidae</taxon>
        <taxon>Litomosoides</taxon>
    </lineage>
</organism>
<evidence type="ECO:0000256" key="1">
    <source>
        <dbReference type="ARBA" id="ARBA00009995"/>
    </source>
</evidence>
<proteinExistence type="inferred from homology"/>
<dbReference type="EC" id="2.4.1.17" evidence="2"/>
<sequence>MGKVCLMLSLLLWQNVRSYKILVYSPSTHPENVNYLGRIADELVKAGHDVIIYLPVADPTVKIHGSKLAKLIQDKSYAIAPSALSAPIEHKFRNLWSTNAYSFGEIFKVFREFTDVQLTNCIKQLQDDELLRRLKLENFDFAITELMNFCGFALFNKLGIDKYASVSISDMMEVIVDPLGVSSNPSFVP</sequence>
<dbReference type="OrthoDB" id="5865374at2759"/>
<name>A0A3P7K606_LITSI</name>
<evidence type="ECO:0000256" key="6">
    <source>
        <dbReference type="SAM" id="SignalP"/>
    </source>
</evidence>
<protein>
    <recommendedName>
        <fullName evidence="2">glucuronosyltransferase</fullName>
        <ecNumber evidence="2">2.4.1.17</ecNumber>
    </recommendedName>
</protein>
<reference evidence="7 8" key="1">
    <citation type="submission" date="2018-08" db="EMBL/GenBank/DDBJ databases">
        <authorList>
            <person name="Laetsch R D."/>
            <person name="Stevens L."/>
            <person name="Kumar S."/>
            <person name="Blaxter L. M."/>
        </authorList>
    </citation>
    <scope>NUCLEOTIDE SEQUENCE [LARGE SCALE GENOMIC DNA]</scope>
</reference>
<evidence type="ECO:0000256" key="3">
    <source>
        <dbReference type="ARBA" id="ARBA00022676"/>
    </source>
</evidence>
<dbReference type="Proteomes" id="UP000277928">
    <property type="component" value="Unassembled WGS sequence"/>
</dbReference>
<keyword evidence="6" id="KW-0732">Signal</keyword>
<dbReference type="GO" id="GO:0015020">
    <property type="term" value="F:glucuronosyltransferase activity"/>
    <property type="evidence" value="ECO:0007669"/>
    <property type="project" value="UniProtKB-EC"/>
</dbReference>
<dbReference type="InterPro" id="IPR002213">
    <property type="entry name" value="UDP_glucos_trans"/>
</dbReference>
<comment type="catalytic activity">
    <reaction evidence="5">
        <text>glucuronate acceptor + UDP-alpha-D-glucuronate = acceptor beta-D-glucuronoside + UDP + H(+)</text>
        <dbReference type="Rhea" id="RHEA:21032"/>
        <dbReference type="ChEBI" id="CHEBI:15378"/>
        <dbReference type="ChEBI" id="CHEBI:58052"/>
        <dbReference type="ChEBI" id="CHEBI:58223"/>
        <dbReference type="ChEBI" id="CHEBI:132367"/>
        <dbReference type="ChEBI" id="CHEBI:132368"/>
        <dbReference type="EC" id="2.4.1.17"/>
    </reaction>
</comment>
<evidence type="ECO:0000256" key="4">
    <source>
        <dbReference type="ARBA" id="ARBA00022679"/>
    </source>
</evidence>
<dbReference type="EMBL" id="UYRX01001699">
    <property type="protein sequence ID" value="VDM91957.1"/>
    <property type="molecule type" value="Genomic_DNA"/>
</dbReference>
<feature type="non-terminal residue" evidence="7">
    <location>
        <position position="189"/>
    </location>
</feature>
<keyword evidence="3" id="KW-0328">Glycosyltransferase</keyword>
<gene>
    <name evidence="7" type="ORF">NLS_LOCUS9563</name>
</gene>
<accession>A0A3P7K606</accession>
<dbReference type="SUPFAM" id="SSF53756">
    <property type="entry name" value="UDP-Glycosyltransferase/glycogen phosphorylase"/>
    <property type="match status" value="1"/>
</dbReference>
<feature type="signal peptide" evidence="6">
    <location>
        <begin position="1"/>
        <end position="18"/>
    </location>
</feature>
<keyword evidence="4" id="KW-0808">Transferase</keyword>
<dbReference type="OMA" id="REYRDIW"/>
<evidence type="ECO:0000313" key="8">
    <source>
        <dbReference type="Proteomes" id="UP000277928"/>
    </source>
</evidence>
<dbReference type="Pfam" id="PF00201">
    <property type="entry name" value="UDPGT"/>
    <property type="match status" value="1"/>
</dbReference>
<dbReference type="InterPro" id="IPR050271">
    <property type="entry name" value="UDP-glycosyltransferase"/>
</dbReference>
<evidence type="ECO:0000256" key="5">
    <source>
        <dbReference type="ARBA" id="ARBA00047475"/>
    </source>
</evidence>
<evidence type="ECO:0000313" key="7">
    <source>
        <dbReference type="EMBL" id="VDM91957.1"/>
    </source>
</evidence>
<keyword evidence="8" id="KW-1185">Reference proteome</keyword>
<evidence type="ECO:0000256" key="2">
    <source>
        <dbReference type="ARBA" id="ARBA00012544"/>
    </source>
</evidence>
<dbReference type="PANTHER" id="PTHR48043:SF145">
    <property type="entry name" value="FI06409P-RELATED"/>
    <property type="match status" value="1"/>
</dbReference>
<dbReference type="STRING" id="42156.A0A3P7K606"/>
<dbReference type="PANTHER" id="PTHR48043">
    <property type="entry name" value="EG:EG0003.4 PROTEIN-RELATED"/>
    <property type="match status" value="1"/>
</dbReference>
<comment type="similarity">
    <text evidence="1">Belongs to the UDP-glycosyltransferase family.</text>
</comment>
<dbReference type="AlphaFoldDB" id="A0A3P7K606"/>
<feature type="chain" id="PRO_5018219435" description="glucuronosyltransferase" evidence="6">
    <location>
        <begin position="19"/>
        <end position="189"/>
    </location>
</feature>